<organism evidence="3 4">
    <name type="scientific">Derxia gummosa DSM 723</name>
    <dbReference type="NCBI Taxonomy" id="1121388"/>
    <lineage>
        <taxon>Bacteria</taxon>
        <taxon>Pseudomonadati</taxon>
        <taxon>Pseudomonadota</taxon>
        <taxon>Betaproteobacteria</taxon>
        <taxon>Burkholderiales</taxon>
        <taxon>Alcaligenaceae</taxon>
        <taxon>Derxia</taxon>
    </lineage>
</organism>
<dbReference type="InterPro" id="IPR000836">
    <property type="entry name" value="PRTase_dom"/>
</dbReference>
<comment type="similarity">
    <text evidence="1">Belongs to the ComF/GntX family.</text>
</comment>
<dbReference type="RefSeq" id="WP_051378870.1">
    <property type="nucleotide sequence ID" value="NZ_AXWS01000015.1"/>
</dbReference>
<evidence type="ECO:0000313" key="3">
    <source>
        <dbReference type="Proteomes" id="UP000675920"/>
    </source>
</evidence>
<sequence length="311" mass="32372">MPAADPPALARHASQLKLHSPRMFMRTLAAAAFGNRCVACDDQAGAHGLCVPCLRFARRIERRIPRCAACAEEIRPGMPTARKRPPGDFRANAADAAPDSPTGIPTTAGPTALPHLAGPFSAPPLCRRCAASVPPWDFALVGASYAPPWDAIDRGLKYGGQLAHAAPLALLIACAARARRIDLAGWVLLPIPLAPSRLAARGHNQARQIARMLADATGASVDNGALLRRRDTPAIATLGRAARVRAVADAFALAPGAHARLAGRRVALVDDVLTTGATLAEAARALAPLRLPVLAAIAALRTPPPDSEEGS</sequence>
<evidence type="ECO:0000256" key="1">
    <source>
        <dbReference type="ARBA" id="ARBA00008007"/>
    </source>
</evidence>
<dbReference type="Gene3D" id="3.40.50.2020">
    <property type="match status" value="1"/>
</dbReference>
<dbReference type="CDD" id="cd06223">
    <property type="entry name" value="PRTases_typeI"/>
    <property type="match status" value="1"/>
</dbReference>
<dbReference type="Proteomes" id="UP000675920">
    <property type="component" value="Unplaced"/>
</dbReference>
<keyword evidence="3" id="KW-1185">Reference proteome</keyword>
<dbReference type="PANTHER" id="PTHR47505">
    <property type="entry name" value="DNA UTILIZATION PROTEIN YHGH"/>
    <property type="match status" value="1"/>
</dbReference>
<dbReference type="InterPro" id="IPR029057">
    <property type="entry name" value="PRTase-like"/>
</dbReference>
<reference evidence="4" key="1">
    <citation type="journal article" date="1993" name="Mol. Microbiol.">
        <title>comF, a Bacillus subtilis late competence locus, encodes a protein similar to ATP-dependent RNA/DNA helicases.</title>
        <authorList>
            <person name="Londono-Vallejo J.A."/>
            <person name="Dubnau D."/>
        </authorList>
    </citation>
    <scope>NUCLEOTIDE SEQUENCE</scope>
</reference>
<protein>
    <submittedName>
        <fullName evidence="4">ComF family protein</fullName>
    </submittedName>
</protein>
<dbReference type="PANTHER" id="PTHR47505:SF1">
    <property type="entry name" value="DNA UTILIZATION PROTEIN YHGH"/>
    <property type="match status" value="1"/>
</dbReference>
<feature type="region of interest" description="Disordered" evidence="2">
    <location>
        <begin position="78"/>
        <end position="109"/>
    </location>
</feature>
<dbReference type="InterPro" id="IPR051910">
    <property type="entry name" value="ComF/GntX_DNA_util-trans"/>
</dbReference>
<reference evidence="4" key="2">
    <citation type="journal article" date="1996" name="Trends Genet.">
        <title>Who's competent and when: regulation of natural genetic competence in bacteria.</title>
        <authorList>
            <person name="Solomon J.M."/>
            <person name="Grossman A.D."/>
        </authorList>
    </citation>
    <scope>NUCLEOTIDE SEQUENCE</scope>
</reference>
<dbReference type="AlphaFoldDB" id="A0A8B6XA92"/>
<proteinExistence type="inferred from homology"/>
<reference evidence="4" key="3">
    <citation type="submission" date="2025-08" db="UniProtKB">
        <authorList>
            <consortium name="RefSeq"/>
        </authorList>
    </citation>
    <scope>IDENTIFICATION</scope>
</reference>
<accession>A0A8B6XA92</accession>
<evidence type="ECO:0000313" key="4">
    <source>
        <dbReference type="RefSeq" id="WP_051378870.1"/>
    </source>
</evidence>
<evidence type="ECO:0000256" key="2">
    <source>
        <dbReference type="SAM" id="MobiDB-lite"/>
    </source>
</evidence>
<dbReference type="SUPFAM" id="SSF53271">
    <property type="entry name" value="PRTase-like"/>
    <property type="match status" value="1"/>
</dbReference>
<name>A0A8B6XA92_9BURK</name>